<accession>A0A0C2JE01</accession>
<gene>
    <name evidence="10" type="ORF">OJ16_15220</name>
</gene>
<comment type="caution">
    <text evidence="10">The sequence shown here is derived from an EMBL/GenBank/DDBJ whole genome shotgun (WGS) entry which is preliminary data.</text>
</comment>
<feature type="transmembrane region" description="Helical" evidence="9">
    <location>
        <begin position="227"/>
        <end position="257"/>
    </location>
</feature>
<feature type="transmembrane region" description="Helical" evidence="9">
    <location>
        <begin position="197"/>
        <end position="215"/>
    </location>
</feature>
<dbReference type="AlphaFoldDB" id="A0A0C2NQ48"/>
<keyword evidence="4" id="KW-1003">Cell membrane</keyword>
<feature type="transmembrane region" description="Helical" evidence="9">
    <location>
        <begin position="165"/>
        <end position="191"/>
    </location>
</feature>
<keyword evidence="7 9" id="KW-0472">Membrane</keyword>
<dbReference type="PANTHER" id="PTHR34979">
    <property type="entry name" value="INNER MEMBRANE PROTEIN YGAZ"/>
    <property type="match status" value="1"/>
</dbReference>
<dbReference type="RefSeq" id="WP_040992097.1">
    <property type="nucleotide sequence ID" value="NZ_JTKH01000024.1"/>
</dbReference>
<dbReference type="STRING" id="1461322.OJ16_15220"/>
<protein>
    <submittedName>
        <fullName evidence="10">Branched-chain amino acid ABC transporter permease</fullName>
    </submittedName>
</protein>
<feature type="transmembrane region" description="Helical" evidence="9">
    <location>
        <begin position="82"/>
        <end position="115"/>
    </location>
</feature>
<sequence>MDEPNHGQNENSKSDSKTTNNSDTPNNVLDPGSSNEPLNNRQRFLQGCLAMVPLSVAVIPWGLLAGSYAIESGLNPIESQALSAILFAGSAQLVATGMIKAGAGITTLLLTTLFITSRHFLYSVSMRGTIGKLPLRWRLSLGFLLTDELFAICGNQSEKRFEPWYALGAGLSFYLCWNLATLIGIVAGSYIPALNELGLEFAVAATFIALVVPNVKNSPTLAAVTMALLLSITLNLFQVEGALMLASLGGMLTGYLVETLRGEPA</sequence>
<evidence type="ECO:0000256" key="5">
    <source>
        <dbReference type="ARBA" id="ARBA00022692"/>
    </source>
</evidence>
<evidence type="ECO:0000256" key="4">
    <source>
        <dbReference type="ARBA" id="ARBA00022475"/>
    </source>
</evidence>
<evidence type="ECO:0000313" key="11">
    <source>
        <dbReference type="Proteomes" id="UP000031672"/>
    </source>
</evidence>
<keyword evidence="3" id="KW-0813">Transport</keyword>
<dbReference type="OrthoDB" id="3177005at2"/>
<dbReference type="GO" id="GO:0005886">
    <property type="term" value="C:plasma membrane"/>
    <property type="evidence" value="ECO:0007669"/>
    <property type="project" value="UniProtKB-SubCell"/>
</dbReference>
<dbReference type="EMBL" id="JTKH01000024">
    <property type="protein sequence ID" value="KII76164.1"/>
    <property type="molecule type" value="Genomic_DNA"/>
</dbReference>
<keyword evidence="6 9" id="KW-1133">Transmembrane helix</keyword>
<name>A0A0C2NQ48_9VIBR</name>
<dbReference type="Pfam" id="PF03591">
    <property type="entry name" value="AzlC"/>
    <property type="match status" value="1"/>
</dbReference>
<evidence type="ECO:0000256" key="6">
    <source>
        <dbReference type="ARBA" id="ARBA00022989"/>
    </source>
</evidence>
<evidence type="ECO:0000256" key="9">
    <source>
        <dbReference type="SAM" id="Phobius"/>
    </source>
</evidence>
<dbReference type="PANTHER" id="PTHR34979:SF1">
    <property type="entry name" value="INNER MEMBRANE PROTEIN YGAZ"/>
    <property type="match status" value="1"/>
</dbReference>
<evidence type="ECO:0000256" key="8">
    <source>
        <dbReference type="SAM" id="MobiDB-lite"/>
    </source>
</evidence>
<evidence type="ECO:0000313" key="10">
    <source>
        <dbReference type="EMBL" id="KII76164.1"/>
    </source>
</evidence>
<reference evidence="10 11" key="1">
    <citation type="submission" date="2014-11" db="EMBL/GenBank/DDBJ databases">
        <title>Draft Genome Sequence of Vibrio piscirenalis strains CECT 8603T and CECT 8604, two marine Gammaproteobacterium isolated from cultured gilthead sea bream (Sparus aurata).</title>
        <authorList>
            <person name="Arahal D.R."/>
            <person name="Rodrigo-Torres L."/>
            <person name="Lucena T."/>
            <person name="Pujalte M.J."/>
        </authorList>
    </citation>
    <scope>NUCLEOTIDE SEQUENCE [LARGE SCALE GENOMIC DNA]</scope>
    <source>
        <strain evidence="10 11">DCR 1-4-2</strain>
    </source>
</reference>
<evidence type="ECO:0000256" key="7">
    <source>
        <dbReference type="ARBA" id="ARBA00023136"/>
    </source>
</evidence>
<feature type="compositionally biased region" description="Low complexity" evidence="8">
    <location>
        <begin position="17"/>
        <end position="27"/>
    </location>
</feature>
<evidence type="ECO:0000256" key="1">
    <source>
        <dbReference type="ARBA" id="ARBA00004651"/>
    </source>
</evidence>
<dbReference type="Proteomes" id="UP000031672">
    <property type="component" value="Unassembled WGS sequence"/>
</dbReference>
<organism evidence="10 11">
    <name type="scientific">Vibrio renipiscarius</name>
    <dbReference type="NCBI Taxonomy" id="1461322"/>
    <lineage>
        <taxon>Bacteria</taxon>
        <taxon>Pseudomonadati</taxon>
        <taxon>Pseudomonadota</taxon>
        <taxon>Gammaproteobacteria</taxon>
        <taxon>Vibrionales</taxon>
        <taxon>Vibrionaceae</taxon>
        <taxon>Vibrio</taxon>
    </lineage>
</organism>
<proteinExistence type="inferred from homology"/>
<dbReference type="GO" id="GO:1903785">
    <property type="term" value="P:L-valine transmembrane transport"/>
    <property type="evidence" value="ECO:0007669"/>
    <property type="project" value="TreeGrafter"/>
</dbReference>
<feature type="region of interest" description="Disordered" evidence="8">
    <location>
        <begin position="1"/>
        <end position="36"/>
    </location>
</feature>
<keyword evidence="5 9" id="KW-0812">Transmembrane</keyword>
<comment type="similarity">
    <text evidence="2">Belongs to the AzlC family.</text>
</comment>
<dbReference type="InterPro" id="IPR011606">
    <property type="entry name" value="Brnchd-chn_aa_trnsp_permease"/>
</dbReference>
<evidence type="ECO:0000256" key="2">
    <source>
        <dbReference type="ARBA" id="ARBA00010735"/>
    </source>
</evidence>
<evidence type="ECO:0000256" key="3">
    <source>
        <dbReference type="ARBA" id="ARBA00022448"/>
    </source>
</evidence>
<comment type="subcellular location">
    <subcellularLocation>
        <location evidence="1">Cell membrane</location>
        <topology evidence="1">Multi-pass membrane protein</topology>
    </subcellularLocation>
</comment>
<keyword evidence="11" id="KW-1185">Reference proteome</keyword>
<feature type="transmembrane region" description="Helical" evidence="9">
    <location>
        <begin position="44"/>
        <end position="70"/>
    </location>
</feature>
<accession>A0A0C2NQ48</accession>